<evidence type="ECO:0000313" key="1">
    <source>
        <dbReference type="EMBL" id="JAV98267.1"/>
    </source>
</evidence>
<dbReference type="AlphaFoldDB" id="A0A1Y1NPS0"/>
<protein>
    <submittedName>
        <fullName evidence="1">Uncharacterized protein</fullName>
    </submittedName>
</protein>
<dbReference type="EMBL" id="GEZM01000818">
    <property type="protein sequence ID" value="JAV98267.1"/>
    <property type="molecule type" value="Transcribed_RNA"/>
</dbReference>
<organism evidence="1">
    <name type="scientific">Photinus pyralis</name>
    <name type="common">Common eastern firefly</name>
    <name type="synonym">Lampyris pyralis</name>
    <dbReference type="NCBI Taxonomy" id="7054"/>
    <lineage>
        <taxon>Eukaryota</taxon>
        <taxon>Metazoa</taxon>
        <taxon>Ecdysozoa</taxon>
        <taxon>Arthropoda</taxon>
        <taxon>Hexapoda</taxon>
        <taxon>Insecta</taxon>
        <taxon>Pterygota</taxon>
        <taxon>Neoptera</taxon>
        <taxon>Endopterygota</taxon>
        <taxon>Coleoptera</taxon>
        <taxon>Polyphaga</taxon>
        <taxon>Elateriformia</taxon>
        <taxon>Elateroidea</taxon>
        <taxon>Lampyridae</taxon>
        <taxon>Lampyrinae</taxon>
        <taxon>Photinus</taxon>
    </lineage>
</organism>
<accession>A0A1Y1NPS0</accession>
<name>A0A1Y1NPS0_PHOPY</name>
<reference evidence="1" key="1">
    <citation type="journal article" date="2016" name="Sci. Rep.">
        <title>Molecular characterization of firefly nuptial gifts: a multi-omics approach sheds light on postcopulatory sexual selection.</title>
        <authorList>
            <person name="Al-Wathiqui N."/>
            <person name="Fallon T.R."/>
            <person name="South A."/>
            <person name="Weng J.K."/>
            <person name="Lewis S.M."/>
        </authorList>
    </citation>
    <scope>NUCLEOTIDE SEQUENCE</scope>
</reference>
<sequence>MDNLRVDARNKNLSDVLFVPRKNGPTVILMLIKNEEKESTNLKMLYASLENLKKQLIDNKINTKLATNETLGLNMESSITRKMLQHVLGGTPYRVTICKEIKKKVNV</sequence>
<proteinExistence type="predicted"/>